<dbReference type="EMBL" id="JAJJHW010003409">
    <property type="protein sequence ID" value="KAH8359595.1"/>
    <property type="molecule type" value="Genomic_DNA"/>
</dbReference>
<keyword evidence="4" id="KW-1185">Reference proteome</keyword>
<comment type="caution">
    <text evidence="3">The sequence shown here is derived from an EMBL/GenBank/DDBJ whole genome shotgun (WGS) entry which is preliminary data.</text>
</comment>
<dbReference type="PANTHER" id="PTHR13527:SF0">
    <property type="entry name" value="SAYSVFN DOMAIN-CONTAINING PROTEIN 1"/>
    <property type="match status" value="1"/>
</dbReference>
<evidence type="ECO:0000259" key="2">
    <source>
        <dbReference type="Pfam" id="PF10260"/>
    </source>
</evidence>
<keyword evidence="1" id="KW-0812">Transmembrane</keyword>
<feature type="transmembrane region" description="Helical" evidence="1">
    <location>
        <begin position="95"/>
        <end position="111"/>
    </location>
</feature>
<dbReference type="Pfam" id="PF10260">
    <property type="entry name" value="SAYSvFN"/>
    <property type="match status" value="1"/>
</dbReference>
<dbReference type="Proteomes" id="UP001200034">
    <property type="component" value="Unassembled WGS sequence"/>
</dbReference>
<dbReference type="AlphaFoldDB" id="A0AAD4JU45"/>
<accession>A0AAD4JU45</accession>
<organism evidence="3 4">
    <name type="scientific">Drosophila rubida</name>
    <dbReference type="NCBI Taxonomy" id="30044"/>
    <lineage>
        <taxon>Eukaryota</taxon>
        <taxon>Metazoa</taxon>
        <taxon>Ecdysozoa</taxon>
        <taxon>Arthropoda</taxon>
        <taxon>Hexapoda</taxon>
        <taxon>Insecta</taxon>
        <taxon>Pterygota</taxon>
        <taxon>Neoptera</taxon>
        <taxon>Endopterygota</taxon>
        <taxon>Diptera</taxon>
        <taxon>Brachycera</taxon>
        <taxon>Muscomorpha</taxon>
        <taxon>Ephydroidea</taxon>
        <taxon>Drosophilidae</taxon>
        <taxon>Drosophila</taxon>
    </lineage>
</organism>
<evidence type="ECO:0000313" key="3">
    <source>
        <dbReference type="EMBL" id="KAH8359595.1"/>
    </source>
</evidence>
<keyword evidence="1" id="KW-1133">Transmembrane helix</keyword>
<evidence type="ECO:0000256" key="1">
    <source>
        <dbReference type="SAM" id="Phobius"/>
    </source>
</evidence>
<reference evidence="3" key="1">
    <citation type="journal article" date="2021" name="Mol. Ecol. Resour.">
        <title>Phylogenomic analyses of the genus Drosophila reveals genomic signals of climate adaptation.</title>
        <authorList>
            <person name="Li F."/>
            <person name="Rane R.V."/>
            <person name="Luria V."/>
            <person name="Xiong Z."/>
            <person name="Chen J."/>
            <person name="Li Z."/>
            <person name="Catullo R.A."/>
            <person name="Griffin P.C."/>
            <person name="Schiffer M."/>
            <person name="Pearce S."/>
            <person name="Lee S.F."/>
            <person name="McElroy K."/>
            <person name="Stocker A."/>
            <person name="Shirriffs J."/>
            <person name="Cockerell F."/>
            <person name="Coppin C."/>
            <person name="Sgro C.M."/>
            <person name="Karger A."/>
            <person name="Cain J.W."/>
            <person name="Weber J.A."/>
            <person name="Santpere G."/>
            <person name="Kirschner M.W."/>
            <person name="Hoffmann A.A."/>
            <person name="Oakeshott J.G."/>
            <person name="Zhang G."/>
        </authorList>
    </citation>
    <scope>NUCLEOTIDE SEQUENCE</scope>
    <source>
        <strain evidence="3">BGI-SZ-2011g</strain>
    </source>
</reference>
<dbReference type="PANTHER" id="PTHR13527">
    <property type="entry name" value="SAYSVFN DOMAIN-CONTAINING PROTEIN 1"/>
    <property type="match status" value="1"/>
</dbReference>
<gene>
    <name evidence="3" type="ORF">KR093_007777</name>
</gene>
<proteinExistence type="predicted"/>
<evidence type="ECO:0000313" key="4">
    <source>
        <dbReference type="Proteomes" id="UP001200034"/>
    </source>
</evidence>
<protein>
    <recommendedName>
        <fullName evidence="2">SAYSvFN domain-containing protein</fullName>
    </recommendedName>
</protein>
<feature type="domain" description="SAYSvFN" evidence="2">
    <location>
        <begin position="101"/>
        <end position="170"/>
    </location>
</feature>
<sequence>MADFQEQLRQYRQQKQRRETLEKFKIKLRKFWMLGTGSETSQGRDYTSIDVKLSADTLSISEDNEEYVASSEDDELASKGNVIADVRKESKGLKYTLWGVYFLFWVTLYVIAIELKFGLVFLMFSALFGIYFNTRTGPKKSNEMSAYSVFNKNCESIDGTLKAEQFENEIRYGSGSVR</sequence>
<keyword evidence="1" id="KW-0472">Membrane</keyword>
<dbReference type="InterPro" id="IPR019387">
    <property type="entry name" value="SAYSvFN_dom"/>
</dbReference>
<name>A0AAD4JU45_9MUSC</name>
<feature type="transmembrane region" description="Helical" evidence="1">
    <location>
        <begin position="117"/>
        <end position="134"/>
    </location>
</feature>
<dbReference type="InterPro" id="IPR039159">
    <property type="entry name" value="SAYSD1"/>
</dbReference>